<proteinExistence type="predicted"/>
<dbReference type="PATRIC" id="fig|947033.5.peg.1297"/>
<dbReference type="STRING" id="947033.Lste_1215"/>
<keyword evidence="2" id="KW-1185">Reference proteome</keyword>
<evidence type="ECO:0000313" key="2">
    <source>
        <dbReference type="Proteomes" id="UP000054926"/>
    </source>
</evidence>
<gene>
    <name evidence="1" type="ORF">Lste_1215</name>
</gene>
<reference evidence="1 2" key="1">
    <citation type="submission" date="2015-11" db="EMBL/GenBank/DDBJ databases">
        <title>Genomic analysis of 38 Legionella species identifies large and diverse effector repertoires.</title>
        <authorList>
            <person name="Burstein D."/>
            <person name="Amaro F."/>
            <person name="Zusman T."/>
            <person name="Lifshitz Z."/>
            <person name="Cohen O."/>
            <person name="Gilbert J.A."/>
            <person name="Pupko T."/>
            <person name="Shuman H.A."/>
            <person name="Segal G."/>
        </authorList>
    </citation>
    <scope>NUCLEOTIDE SEQUENCE [LARGE SCALE GENOMIC DNA]</scope>
    <source>
        <strain evidence="1 2">IMVS3376</strain>
    </source>
</reference>
<accession>A0A0W0ZG98</accession>
<dbReference type="EMBL" id="LNYY01000019">
    <property type="protein sequence ID" value="KTD68057.1"/>
    <property type="molecule type" value="Genomic_DNA"/>
</dbReference>
<protein>
    <submittedName>
        <fullName evidence="1">Metal-binding protein</fullName>
    </submittedName>
</protein>
<dbReference type="AlphaFoldDB" id="A0A0W0ZG98"/>
<dbReference type="Proteomes" id="UP000054926">
    <property type="component" value="Unassembled WGS sequence"/>
</dbReference>
<name>A0A0W0ZG98_9GAMM</name>
<evidence type="ECO:0000313" key="1">
    <source>
        <dbReference type="EMBL" id="KTD68057.1"/>
    </source>
</evidence>
<sequence length="142" mass="16618">MLHLQEMVKHGQQTKTVMLSERLPNYITTSCPLEVTYHVEAKEDFYLINLHVKGDLPLQCQRCLDEFNFPYDNMTVIAVCRNDERAEQILEHYECIVSENLQVSLEDILIDELHLYAPQFHPEINDCSSEINQILAGKNEFY</sequence>
<dbReference type="RefSeq" id="WP_058510182.1">
    <property type="nucleotide sequence ID" value="NZ_DAIOMV010000001.1"/>
</dbReference>
<organism evidence="1 2">
    <name type="scientific">Legionella steelei</name>
    <dbReference type="NCBI Taxonomy" id="947033"/>
    <lineage>
        <taxon>Bacteria</taxon>
        <taxon>Pseudomonadati</taxon>
        <taxon>Pseudomonadota</taxon>
        <taxon>Gammaproteobacteria</taxon>
        <taxon>Legionellales</taxon>
        <taxon>Legionellaceae</taxon>
        <taxon>Legionella</taxon>
    </lineage>
</organism>
<dbReference type="OrthoDB" id="9786771at2"/>
<comment type="caution">
    <text evidence="1">The sequence shown here is derived from an EMBL/GenBank/DDBJ whole genome shotgun (WGS) entry which is preliminary data.</text>
</comment>